<dbReference type="InterPro" id="IPR003593">
    <property type="entry name" value="AAA+_ATPase"/>
</dbReference>
<dbReference type="Gene3D" id="4.10.860.10">
    <property type="entry name" value="UVR domain"/>
    <property type="match status" value="1"/>
</dbReference>
<evidence type="ECO:0000259" key="7">
    <source>
        <dbReference type="PROSITE" id="PS50151"/>
    </source>
</evidence>
<dbReference type="InterPro" id="IPR050130">
    <property type="entry name" value="ClpA_ClpB"/>
</dbReference>
<dbReference type="PANTHER" id="PTHR11638:SF18">
    <property type="entry name" value="HEAT SHOCK PROTEIN 104"/>
    <property type="match status" value="1"/>
</dbReference>
<dbReference type="PROSITE" id="PS50151">
    <property type="entry name" value="UVR"/>
    <property type="match status" value="1"/>
</dbReference>
<dbReference type="InterPro" id="IPR001943">
    <property type="entry name" value="UVR_dom"/>
</dbReference>
<dbReference type="SMART" id="SM00382">
    <property type="entry name" value="AAA"/>
    <property type="match status" value="1"/>
</dbReference>
<gene>
    <name evidence="8" type="ORF">Lpp41_08649</name>
</gene>
<keyword evidence="6" id="KW-0175">Coiled coil</keyword>
<name>A0A829H6R6_LACPA</name>
<dbReference type="InterPro" id="IPR003959">
    <property type="entry name" value="ATPase_AAA_core"/>
</dbReference>
<evidence type="ECO:0000256" key="2">
    <source>
        <dbReference type="ARBA" id="ARBA00022741"/>
    </source>
</evidence>
<keyword evidence="1" id="KW-0677">Repeat</keyword>
<dbReference type="Proteomes" id="UP000014244">
    <property type="component" value="Unassembled WGS sequence"/>
</dbReference>
<keyword evidence="8" id="KW-0645">Protease</keyword>
<sequence>PMARGGARQDGQGTPTLDGLARDLTQMARENRMDPVVGRDKEVRRLIQILARRTKNNPVLIGEPGVGKTAIAEGFAEKIVSGKVPDDMVNKRLMMLDMGSLVAGTKYRGEFEDRLKKIIDEIYKDGNVILFIDELHTLIGAGGAEGAIDASNILKPALARGELQLIGATTLDEYQKYIEKDAALERRFATIQVDEPTEEEAEQILKGLRPRYEAHHGVTITDEALHQAVVLSSRYITTRFLPDKAIDLVDESAAKVRLDKANVETKADKLQDELAKLVADKEDAIDHQDFETAANIRTQEADLKTKLADTPEPVNESGVRTDIKVTGDDVAEVVSQWTGVPVTQLQKKESDRLVNLEKILHERVVGQDEAVSAVARAIRRARSGLKDPTRPI</sequence>
<keyword evidence="8" id="KW-0378">Hydrolase</keyword>
<feature type="domain" description="UVR" evidence="7">
    <location>
        <begin position="271"/>
        <end position="306"/>
    </location>
</feature>
<dbReference type="Gene3D" id="3.40.50.300">
    <property type="entry name" value="P-loop containing nucleotide triphosphate hydrolases"/>
    <property type="match status" value="2"/>
</dbReference>
<keyword evidence="2" id="KW-0547">Nucleotide-binding</keyword>
<dbReference type="PROSITE" id="PS00870">
    <property type="entry name" value="CLPAB_1"/>
    <property type="match status" value="1"/>
</dbReference>
<organism evidence="8 9">
    <name type="scientific">Lacticaseibacillus paracasei subsp. paracasei Lpp41</name>
    <dbReference type="NCBI Taxonomy" id="1256208"/>
    <lineage>
        <taxon>Bacteria</taxon>
        <taxon>Bacillati</taxon>
        <taxon>Bacillota</taxon>
        <taxon>Bacilli</taxon>
        <taxon>Lactobacillales</taxon>
        <taxon>Lactobacillaceae</taxon>
        <taxon>Lacticaseibacillus</taxon>
    </lineage>
</organism>
<dbReference type="Pfam" id="PF00004">
    <property type="entry name" value="AAA"/>
    <property type="match status" value="1"/>
</dbReference>
<evidence type="ECO:0000256" key="6">
    <source>
        <dbReference type="SAM" id="Coils"/>
    </source>
</evidence>
<dbReference type="FunFam" id="3.40.50.300:FF:000010">
    <property type="entry name" value="Chaperone clpB 1, putative"/>
    <property type="match status" value="1"/>
</dbReference>
<dbReference type="Gene3D" id="1.10.8.60">
    <property type="match status" value="1"/>
</dbReference>
<comment type="caution">
    <text evidence="8">The sequence shown here is derived from an EMBL/GenBank/DDBJ whole genome shotgun (WGS) entry which is preliminary data.</text>
</comment>
<dbReference type="GO" id="GO:0006508">
    <property type="term" value="P:proteolysis"/>
    <property type="evidence" value="ECO:0007669"/>
    <property type="project" value="UniProtKB-KW"/>
</dbReference>
<feature type="coiled-coil region" evidence="6">
    <location>
        <begin position="253"/>
        <end position="287"/>
    </location>
</feature>
<dbReference type="InterPro" id="IPR018368">
    <property type="entry name" value="ClpA/B_CS1"/>
</dbReference>
<dbReference type="GO" id="GO:0005524">
    <property type="term" value="F:ATP binding"/>
    <property type="evidence" value="ECO:0007669"/>
    <property type="project" value="UniProtKB-KW"/>
</dbReference>
<reference evidence="8 9" key="1">
    <citation type="journal article" date="2013" name="PLoS ONE">
        <title>Lactobacillus paracasei comparative genomics: towards species pan-genome definition and exploitation of diversity.</title>
        <authorList>
            <person name="Smokvina T."/>
            <person name="Wels M."/>
            <person name="Polka J."/>
            <person name="Chervaux C."/>
            <person name="Brisse S."/>
            <person name="Boekhorst J."/>
            <person name="van Hylckama Vlieg J.E."/>
            <person name="Siezen R.J."/>
        </authorList>
    </citation>
    <scope>NUCLEOTIDE SEQUENCE [LARGE SCALE GENOMIC DNA]</scope>
    <source>
        <strain evidence="8 9">Lpp41</strain>
    </source>
</reference>
<keyword evidence="4" id="KW-0143">Chaperone</keyword>
<feature type="non-terminal residue" evidence="8">
    <location>
        <position position="1"/>
    </location>
</feature>
<evidence type="ECO:0000256" key="3">
    <source>
        <dbReference type="ARBA" id="ARBA00022840"/>
    </source>
</evidence>
<proteinExistence type="predicted"/>
<dbReference type="GO" id="GO:0008233">
    <property type="term" value="F:peptidase activity"/>
    <property type="evidence" value="ECO:0007669"/>
    <property type="project" value="UniProtKB-KW"/>
</dbReference>
<dbReference type="InterPro" id="IPR041546">
    <property type="entry name" value="ClpA/ClpB_AAA_lid"/>
</dbReference>
<evidence type="ECO:0000256" key="1">
    <source>
        <dbReference type="ARBA" id="ARBA00022737"/>
    </source>
</evidence>
<evidence type="ECO:0000313" key="8">
    <source>
        <dbReference type="EMBL" id="EPC72748.1"/>
    </source>
</evidence>
<dbReference type="GO" id="GO:0034605">
    <property type="term" value="P:cellular response to heat"/>
    <property type="evidence" value="ECO:0007669"/>
    <property type="project" value="TreeGrafter"/>
</dbReference>
<dbReference type="EMBL" id="ANKE01000406">
    <property type="protein sequence ID" value="EPC72748.1"/>
    <property type="molecule type" value="Genomic_DNA"/>
</dbReference>
<dbReference type="GO" id="GO:0016887">
    <property type="term" value="F:ATP hydrolysis activity"/>
    <property type="evidence" value="ECO:0007669"/>
    <property type="project" value="InterPro"/>
</dbReference>
<dbReference type="AlphaFoldDB" id="A0A829H6R6"/>
<feature type="non-terminal residue" evidence="8">
    <location>
        <position position="392"/>
    </location>
</feature>
<dbReference type="PANTHER" id="PTHR11638">
    <property type="entry name" value="ATP-DEPENDENT CLP PROTEASE"/>
    <property type="match status" value="1"/>
</dbReference>
<evidence type="ECO:0000256" key="4">
    <source>
        <dbReference type="ARBA" id="ARBA00023186"/>
    </source>
</evidence>
<dbReference type="SUPFAM" id="SSF52540">
    <property type="entry name" value="P-loop containing nucleoside triphosphate hydrolases"/>
    <property type="match status" value="2"/>
</dbReference>
<evidence type="ECO:0000313" key="9">
    <source>
        <dbReference type="Proteomes" id="UP000014244"/>
    </source>
</evidence>
<protein>
    <submittedName>
        <fullName evidence="8">ATP-binding subunit of Clp protease and DnaK/DnaJ chaperones</fullName>
    </submittedName>
</protein>
<keyword evidence="3 8" id="KW-0067">ATP-binding</keyword>
<accession>A0A829H6R6</accession>
<dbReference type="Pfam" id="PF17871">
    <property type="entry name" value="AAA_lid_9"/>
    <property type="match status" value="1"/>
</dbReference>
<dbReference type="GO" id="GO:0005737">
    <property type="term" value="C:cytoplasm"/>
    <property type="evidence" value="ECO:0007669"/>
    <property type="project" value="TreeGrafter"/>
</dbReference>
<comment type="function">
    <text evidence="5">Part of a stress-induced multi-chaperone system, it is involved in the recovery of the cell from heat-induced damage, in cooperation with DnaK, DnaJ and GrpE. Acts before DnaK, in the processing of protein aggregates. Protein binding stimulates the ATPase activity; ATP hydrolysis unfolds the denatured protein aggregates, which probably helps expose new hydrophobic binding sites on the surface of ClpB-bound aggregates, contributing to the solubilization and refolding of denatured protein aggregates by DnaK.</text>
</comment>
<dbReference type="CDD" id="cd00009">
    <property type="entry name" value="AAA"/>
    <property type="match status" value="1"/>
</dbReference>
<evidence type="ECO:0000256" key="5">
    <source>
        <dbReference type="ARBA" id="ARBA00025613"/>
    </source>
</evidence>
<dbReference type="InterPro" id="IPR027417">
    <property type="entry name" value="P-loop_NTPase"/>
</dbReference>